<reference evidence="1 2" key="1">
    <citation type="journal article" date="2015" name="Genome Announc.">
        <title>Expanding the biotechnology potential of lactobacilli through comparative genomics of 213 strains and associated genera.</title>
        <authorList>
            <person name="Sun Z."/>
            <person name="Harris H.M."/>
            <person name="McCann A."/>
            <person name="Guo C."/>
            <person name="Argimon S."/>
            <person name="Zhang W."/>
            <person name="Yang X."/>
            <person name="Jeffery I.B."/>
            <person name="Cooney J.C."/>
            <person name="Kagawa T.F."/>
            <person name="Liu W."/>
            <person name="Song Y."/>
            <person name="Salvetti E."/>
            <person name="Wrobel A."/>
            <person name="Rasinkangas P."/>
            <person name="Parkhill J."/>
            <person name="Rea M.C."/>
            <person name="O'Sullivan O."/>
            <person name="Ritari J."/>
            <person name="Douillard F.P."/>
            <person name="Paul Ross R."/>
            <person name="Yang R."/>
            <person name="Briner A.E."/>
            <person name="Felis G.E."/>
            <person name="de Vos W.M."/>
            <person name="Barrangou R."/>
            <person name="Klaenhammer T.R."/>
            <person name="Caufield P.W."/>
            <person name="Cui Y."/>
            <person name="Zhang H."/>
            <person name="O'Toole P.W."/>
        </authorList>
    </citation>
    <scope>NUCLEOTIDE SEQUENCE [LARGE SCALE GENOMIC DNA]</scope>
    <source>
        <strain evidence="1 2">DSM 19674</strain>
    </source>
</reference>
<evidence type="ECO:0000313" key="2">
    <source>
        <dbReference type="Proteomes" id="UP000051515"/>
    </source>
</evidence>
<organism evidence="1 2">
    <name type="scientific">Companilactobacillus bobalius DSM 19674</name>
    <dbReference type="NCBI Taxonomy" id="1423788"/>
    <lineage>
        <taxon>Bacteria</taxon>
        <taxon>Bacillati</taxon>
        <taxon>Bacillota</taxon>
        <taxon>Bacilli</taxon>
        <taxon>Lactobacillales</taxon>
        <taxon>Lactobacillaceae</taxon>
        <taxon>Companilactobacillus</taxon>
        <taxon>Companilactobacillus bobalius</taxon>
    </lineage>
</organism>
<gene>
    <name evidence="1" type="ORF">FC78_GL001423</name>
</gene>
<evidence type="ECO:0000313" key="1">
    <source>
        <dbReference type="EMBL" id="KRK83467.1"/>
    </source>
</evidence>
<dbReference type="RefSeq" id="WP_056951612.1">
    <property type="nucleotide sequence ID" value="NZ_AZDY01000036.1"/>
</dbReference>
<evidence type="ECO:0008006" key="3">
    <source>
        <dbReference type="Google" id="ProtNLM"/>
    </source>
</evidence>
<dbReference type="OrthoDB" id="2889120at2"/>
<dbReference type="PATRIC" id="fig|1423788.3.peg.1469"/>
<sequence length="135" mass="15101">MAEYFLNYDKSQAIQNEMAKIPDKAENAVNKVVHNFGAKEAIQDIIKFMPVSNRDKKHAKTSNSLKLDMLNLGFRIYARGGAAKNKGSFGYLVFPNDGIGPHNFIDQRFFEQGGDAASNKIFNKVMEALEDALQL</sequence>
<dbReference type="AlphaFoldDB" id="A0A0R1KJI4"/>
<protein>
    <recommendedName>
        <fullName evidence="3">Phage protein, HK97 gp10 family</fullName>
    </recommendedName>
</protein>
<dbReference type="EMBL" id="AZDY01000036">
    <property type="protein sequence ID" value="KRK83467.1"/>
    <property type="molecule type" value="Genomic_DNA"/>
</dbReference>
<dbReference type="STRING" id="1423788.FC78_GL001423"/>
<accession>A0A0R1KJI4</accession>
<keyword evidence="2" id="KW-1185">Reference proteome</keyword>
<proteinExistence type="predicted"/>
<dbReference type="Proteomes" id="UP000051515">
    <property type="component" value="Unassembled WGS sequence"/>
</dbReference>
<comment type="caution">
    <text evidence="1">The sequence shown here is derived from an EMBL/GenBank/DDBJ whole genome shotgun (WGS) entry which is preliminary data.</text>
</comment>
<name>A0A0R1KJI4_9LACO</name>